<comment type="caution">
    <text evidence="3">The sequence shown here is derived from an EMBL/GenBank/DDBJ whole genome shotgun (WGS) entry which is preliminary data.</text>
</comment>
<feature type="chain" id="PRO_5047123846" evidence="2">
    <location>
        <begin position="33"/>
        <end position="109"/>
    </location>
</feature>
<name>A0ABP9HI41_9ACTN</name>
<keyword evidence="2" id="KW-0732">Signal</keyword>
<feature type="region of interest" description="Disordered" evidence="1">
    <location>
        <begin position="34"/>
        <end position="79"/>
    </location>
</feature>
<sequence>MTWGNSFATVTVSPPRLSSTGVAVAAAGAAAAAPGGAAAPAGTAPVDSSPAVRPSAATTAPGRGSRPRPGGEDDEDVGVGAPAARFGVIAAISLPLALLGADRGVFGET</sequence>
<feature type="compositionally biased region" description="Low complexity" evidence="1">
    <location>
        <begin position="34"/>
        <end position="46"/>
    </location>
</feature>
<organism evidence="3 4">
    <name type="scientific">Streptomyces hyderabadensis</name>
    <dbReference type="NCBI Taxonomy" id="598549"/>
    <lineage>
        <taxon>Bacteria</taxon>
        <taxon>Bacillati</taxon>
        <taxon>Actinomycetota</taxon>
        <taxon>Actinomycetes</taxon>
        <taxon>Kitasatosporales</taxon>
        <taxon>Streptomycetaceae</taxon>
        <taxon>Streptomyces</taxon>
    </lineage>
</organism>
<evidence type="ECO:0000313" key="3">
    <source>
        <dbReference type="EMBL" id="GAA4971157.1"/>
    </source>
</evidence>
<dbReference type="Proteomes" id="UP001500610">
    <property type="component" value="Unassembled WGS sequence"/>
</dbReference>
<evidence type="ECO:0000313" key="4">
    <source>
        <dbReference type="Proteomes" id="UP001500610"/>
    </source>
</evidence>
<feature type="signal peptide" evidence="2">
    <location>
        <begin position="1"/>
        <end position="32"/>
    </location>
</feature>
<accession>A0ABP9HI41</accession>
<evidence type="ECO:0000256" key="1">
    <source>
        <dbReference type="SAM" id="MobiDB-lite"/>
    </source>
</evidence>
<gene>
    <name evidence="3" type="ORF">GCM10023257_04020</name>
</gene>
<protein>
    <submittedName>
        <fullName evidence="3">Uncharacterized protein</fullName>
    </submittedName>
</protein>
<dbReference type="EMBL" id="BAABIV010000002">
    <property type="protein sequence ID" value="GAA4971157.1"/>
    <property type="molecule type" value="Genomic_DNA"/>
</dbReference>
<proteinExistence type="predicted"/>
<evidence type="ECO:0000256" key="2">
    <source>
        <dbReference type="SAM" id="SignalP"/>
    </source>
</evidence>
<reference evidence="4" key="1">
    <citation type="journal article" date="2019" name="Int. J. Syst. Evol. Microbiol.">
        <title>The Global Catalogue of Microorganisms (GCM) 10K type strain sequencing project: providing services to taxonomists for standard genome sequencing and annotation.</title>
        <authorList>
            <consortium name="The Broad Institute Genomics Platform"/>
            <consortium name="The Broad Institute Genome Sequencing Center for Infectious Disease"/>
            <person name="Wu L."/>
            <person name="Ma J."/>
        </authorList>
    </citation>
    <scope>NUCLEOTIDE SEQUENCE [LARGE SCALE GENOMIC DNA]</scope>
    <source>
        <strain evidence="4">JCM 17657</strain>
    </source>
</reference>
<keyword evidence="4" id="KW-1185">Reference proteome</keyword>